<dbReference type="Gene3D" id="2.40.240.10">
    <property type="entry name" value="Ribosomal Protein L25, Chain P"/>
    <property type="match status" value="2"/>
</dbReference>
<name>A0A445MDD7_ENSVE</name>
<sequence length="179" mass="20047">MIRADRLEYHIREELNKTAPRTMVVLDPLKVVITNLDSGSVIDLDAKMWPDAPSDDSSSYYKVLISLNFSTFANGVLHWVGQPSPGVDPVKVEVRLFEKLFVSENPSELEDWLSDLNPHSKEVIPEAYALPSLANAVLGDKFQFERLGYFAVDTDSTPGKLVFNRTITLRDSYSKGGNK</sequence>
<dbReference type="InterPro" id="IPR050132">
    <property type="entry name" value="Gln/Glu-tRNA_Ligase"/>
</dbReference>
<gene>
    <name evidence="4" type="ORF">BHM03_00011510</name>
</gene>
<dbReference type="Pfam" id="PF20974">
    <property type="entry name" value="tRNA-synt_1c_C2"/>
    <property type="match status" value="1"/>
</dbReference>
<accession>A0A445MDD7</accession>
<dbReference type="GO" id="GO:0004819">
    <property type="term" value="F:glutamine-tRNA ligase activity"/>
    <property type="evidence" value="ECO:0007669"/>
    <property type="project" value="TreeGrafter"/>
</dbReference>
<dbReference type="FunFam" id="2.40.240.10:FF:000011">
    <property type="entry name" value="Glutamine--tRNA ligase cytoplasmic"/>
    <property type="match status" value="1"/>
</dbReference>
<feature type="domain" description="tRNA synthetases class I (E and Q) anti-codon binding" evidence="3">
    <location>
        <begin position="76"/>
        <end position="153"/>
    </location>
</feature>
<dbReference type="EMBL" id="KV875649">
    <property type="protein sequence ID" value="RZR72234.1"/>
    <property type="molecule type" value="Genomic_DNA"/>
</dbReference>
<dbReference type="InterPro" id="IPR011035">
    <property type="entry name" value="Ribosomal_bL25/Gln-tRNA_synth"/>
</dbReference>
<dbReference type="PANTHER" id="PTHR43097">
    <property type="entry name" value="GLUTAMINE-TRNA LIGASE"/>
    <property type="match status" value="1"/>
</dbReference>
<dbReference type="Pfam" id="PF03950">
    <property type="entry name" value="tRNA-synt_1c_C"/>
    <property type="match status" value="1"/>
</dbReference>
<dbReference type="GO" id="GO:0006425">
    <property type="term" value="P:glutaminyl-tRNA aminoacylation"/>
    <property type="evidence" value="ECO:0007669"/>
    <property type="project" value="TreeGrafter"/>
</dbReference>
<dbReference type="GO" id="GO:0005829">
    <property type="term" value="C:cytosol"/>
    <property type="evidence" value="ECO:0007669"/>
    <property type="project" value="TreeGrafter"/>
</dbReference>
<dbReference type="InterPro" id="IPR020056">
    <property type="entry name" value="Rbsml_bL25/Gln-tRNA_synth_N"/>
</dbReference>
<proteinExistence type="predicted"/>
<dbReference type="Proteomes" id="UP000290560">
    <property type="component" value="Unassembled WGS sequence"/>
</dbReference>
<dbReference type="InterPro" id="IPR049437">
    <property type="entry name" value="tRNA-synt_1c_C2"/>
</dbReference>
<evidence type="ECO:0000256" key="1">
    <source>
        <dbReference type="ARBA" id="ARBA00022917"/>
    </source>
</evidence>
<dbReference type="PANTHER" id="PTHR43097:SF4">
    <property type="entry name" value="GLUTAMINE--TRNA LIGASE"/>
    <property type="match status" value="1"/>
</dbReference>
<evidence type="ECO:0000313" key="4">
    <source>
        <dbReference type="EMBL" id="RZR72234.1"/>
    </source>
</evidence>
<organism evidence="4">
    <name type="scientific">Ensete ventricosum</name>
    <name type="common">Abyssinian banana</name>
    <name type="synonym">Musa ensete</name>
    <dbReference type="NCBI Taxonomy" id="4639"/>
    <lineage>
        <taxon>Eukaryota</taxon>
        <taxon>Viridiplantae</taxon>
        <taxon>Streptophyta</taxon>
        <taxon>Embryophyta</taxon>
        <taxon>Tracheophyta</taxon>
        <taxon>Spermatophyta</taxon>
        <taxon>Magnoliopsida</taxon>
        <taxon>Liliopsida</taxon>
        <taxon>Zingiberales</taxon>
        <taxon>Musaceae</taxon>
        <taxon>Ensete</taxon>
    </lineage>
</organism>
<dbReference type="GO" id="GO:0005524">
    <property type="term" value="F:ATP binding"/>
    <property type="evidence" value="ECO:0007669"/>
    <property type="project" value="InterPro"/>
</dbReference>
<keyword evidence="1" id="KW-0648">Protein biosynthesis</keyword>
<reference evidence="4" key="1">
    <citation type="journal article" date="2018" name="Data Brief">
        <title>Genome sequence data from 17 accessions of Ensete ventricosum, a staple food crop for millions in Ethiopia.</title>
        <authorList>
            <person name="Yemataw Z."/>
            <person name="Muzemil S."/>
            <person name="Ambachew D."/>
            <person name="Tripathi L."/>
            <person name="Tesfaye K."/>
            <person name="Chala A."/>
            <person name="Farbos A."/>
            <person name="O'Neill P."/>
            <person name="Moore K."/>
            <person name="Grant M."/>
            <person name="Studholme D.J."/>
        </authorList>
    </citation>
    <scope>NUCLEOTIDE SEQUENCE [LARGE SCALE GENOMIC DNA]</scope>
    <source>
        <tissue evidence="4">Leaf</tissue>
    </source>
</reference>
<feature type="domain" description="Glutamyl/glutaminyl-tRNA synthetase class Ib anti-codon binding" evidence="2">
    <location>
        <begin position="19"/>
        <end position="57"/>
    </location>
</feature>
<evidence type="ECO:0000259" key="3">
    <source>
        <dbReference type="Pfam" id="PF20974"/>
    </source>
</evidence>
<dbReference type="InterPro" id="IPR020059">
    <property type="entry name" value="Glu/Gln-tRNA-synth_Ib_codon-bd"/>
</dbReference>
<dbReference type="SUPFAM" id="SSF50715">
    <property type="entry name" value="Ribosomal protein L25-like"/>
    <property type="match status" value="1"/>
</dbReference>
<dbReference type="AlphaFoldDB" id="A0A445MDD7"/>
<protein>
    <submittedName>
        <fullName evidence="4">Uncharacterized protein</fullName>
    </submittedName>
</protein>
<evidence type="ECO:0000259" key="2">
    <source>
        <dbReference type="Pfam" id="PF03950"/>
    </source>
</evidence>